<sequence length="1062" mass="107645">MTLQEGTYTWEYGDTTQALWFTASYNTVTNQWTVDMKKGSMDLNAFWWSNGDSNADGTIRLLSKDNSLNMNGTGIVWDGYDKISDTGLTGTEHNGSSLLTAGNTYTYSYSKDQGVEIESLLAQGVVTLGVRATSVNGTGGIKAVDGQFVFVPYDNTPPTVTVDIVNASLNDGTNSSLVTFEFSETVNGFTAGDVNVIGGTLSDFTQVDGNSYTAIFTADDAVETTGSVSVAADSYSDVAGNNGGAGTDTVTIDTKNPTLAVDIVDPSLNDDDNSSLVTFEFSEDVNGFTVGDVNVSGGTLSDFTQVDGNSYTAIFTADDAVETTGSVSVAADSYTDIAGNNGGAGTDTVTIDTKNPTLAVDIVDPSLNDDDNSSLVTFEFSEDVNGFTVGDVNVSGGTLSDFTQVDGNSYTAIFTADDAVETTGSVSVAADSYTDIAGNNGGAGTDTVTIDTKNPTLAVDIVDPSLNDGDNSSLVTFEFSENVTGFDNSDVSVSGGTLSDFTLVDGNSYTAIFTADDAVETTGSVSVAADSYTDIAGNNGGAGTDTVTIDTKNPTLAVDIVDTSLNDGDNSSQVTFEFSEDVNGFTVGDVSVIGGTLSNFSGSGSSYQATFTADDAVETTGSVSVAADSYSDVAGNNGGAGTDTVTIDTKNPTLAVDIVDPSLNDDDNSSLVTFEFSEDVNGFTVGDVNVSGGTLSDFTQVDGNSYTAIFTADDAVETTGSVSVAAASYTDVAGNTGGAGTDTVTIDTKNPTVGINFASQPLTSQNFSTTVTFQFSEAVSGFAASDVTLTNGVLSNFTGSGSSYTATFTATNFQSATGTVAVSNDYFDTLGNQGVANSANIAMTVGVGPDPNDGPSGGDSVIGSGTIGADSITGSTGNDTINGGEGADTINGGDGNDIIDGGNGYDIIRGGTGNDTISGIGGFDLIYGGSGNDSLTGNNGNDTIVGGFGNDSLAGSGGNDTFQFLSIYDRQDVITNFSASSGDTDTIVFNTTGASAFTSLGSVSLGTTNYTGAIAGGYLTYSGGVLSYDADGSAGSTFSPLAIVTLTGSPTLSNTNVLFQNL</sequence>
<evidence type="ECO:0000256" key="1">
    <source>
        <dbReference type="SAM" id="MobiDB-lite"/>
    </source>
</evidence>
<feature type="domain" description="Bacterial Ig-like" evidence="2">
    <location>
        <begin position="352"/>
        <end position="448"/>
    </location>
</feature>
<dbReference type="Pfam" id="PF19078">
    <property type="entry name" value="Big_12"/>
    <property type="match status" value="7"/>
</dbReference>
<name>S3IUZ3_MICAE</name>
<accession>S3IUZ3</accession>
<dbReference type="RefSeq" id="WP_016517272.1">
    <property type="nucleotide sequence ID" value="NZ_ASZQ01000277.1"/>
</dbReference>
<feature type="domain" description="Bacterial Ig-like" evidence="2">
    <location>
        <begin position="154"/>
        <end position="250"/>
    </location>
</feature>
<dbReference type="Pfam" id="PF00353">
    <property type="entry name" value="HemolysinCabind"/>
    <property type="match status" value="2"/>
</dbReference>
<feature type="domain" description="Bacterial Ig-like" evidence="2">
    <location>
        <begin position="253"/>
        <end position="349"/>
    </location>
</feature>
<dbReference type="EMBL" id="ASZQ01000277">
    <property type="protein sequence ID" value="EPF16795.1"/>
    <property type="molecule type" value="Genomic_DNA"/>
</dbReference>
<dbReference type="PRINTS" id="PR00313">
    <property type="entry name" value="CABNDNGRPT"/>
</dbReference>
<dbReference type="InterPro" id="IPR018511">
    <property type="entry name" value="Hemolysin-typ_Ca-bd_CS"/>
</dbReference>
<feature type="domain" description="Bacterial Ig-like" evidence="2">
    <location>
        <begin position="451"/>
        <end position="547"/>
    </location>
</feature>
<dbReference type="InterPro" id="IPR011049">
    <property type="entry name" value="Serralysin-like_metalloprot_C"/>
</dbReference>
<evidence type="ECO:0000313" key="4">
    <source>
        <dbReference type="Proteomes" id="UP000014617"/>
    </source>
</evidence>
<dbReference type="GO" id="GO:0005509">
    <property type="term" value="F:calcium ion binding"/>
    <property type="evidence" value="ECO:0007669"/>
    <property type="project" value="InterPro"/>
</dbReference>
<comment type="caution">
    <text evidence="3">The sequence shown here is derived from an EMBL/GenBank/DDBJ whole genome shotgun (WGS) entry which is preliminary data.</text>
</comment>
<dbReference type="InterPro" id="IPR044048">
    <property type="entry name" value="Big_12"/>
</dbReference>
<dbReference type="PATRIC" id="fig|482300.6.peg.5718"/>
<feature type="domain" description="Bacterial Ig-like" evidence="2">
    <location>
        <begin position="550"/>
        <end position="645"/>
    </location>
</feature>
<dbReference type="Proteomes" id="UP000014617">
    <property type="component" value="Unassembled WGS sequence"/>
</dbReference>
<dbReference type="PANTHER" id="PTHR34677:SF3">
    <property type="entry name" value="BACTERIAL IG-LIKE DOMAIN-CONTAINING PROTEIN"/>
    <property type="match status" value="1"/>
</dbReference>
<dbReference type="AlphaFoldDB" id="S3IUZ3"/>
<feature type="region of interest" description="Disordered" evidence="1">
    <location>
        <begin position="873"/>
        <end position="894"/>
    </location>
</feature>
<dbReference type="Gene3D" id="2.150.10.10">
    <property type="entry name" value="Serralysin-like metalloprotease, C-terminal"/>
    <property type="match status" value="2"/>
</dbReference>
<evidence type="ECO:0000259" key="2">
    <source>
        <dbReference type="Pfam" id="PF19078"/>
    </source>
</evidence>
<feature type="domain" description="Bacterial Ig-like" evidence="2">
    <location>
        <begin position="648"/>
        <end position="744"/>
    </location>
</feature>
<gene>
    <name evidence="3" type="ORF">MAESPC_05141</name>
</gene>
<protein>
    <submittedName>
        <fullName evidence="3">Leukotoxin</fullName>
    </submittedName>
</protein>
<dbReference type="PANTHER" id="PTHR34677">
    <property type="match status" value="1"/>
</dbReference>
<proteinExistence type="predicted"/>
<organism evidence="3 4">
    <name type="scientific">Microcystis aeruginosa SPC777</name>
    <dbReference type="NCBI Taxonomy" id="482300"/>
    <lineage>
        <taxon>Bacteria</taxon>
        <taxon>Bacillati</taxon>
        <taxon>Cyanobacteriota</taxon>
        <taxon>Cyanophyceae</taxon>
        <taxon>Oscillatoriophycideae</taxon>
        <taxon>Chroococcales</taxon>
        <taxon>Microcystaceae</taxon>
        <taxon>Microcystis</taxon>
    </lineage>
</organism>
<reference evidence="3 4" key="1">
    <citation type="journal article" date="2013" name="Genome Announc.">
        <title>Draft Genome Sequence of the Brazilian Toxic Bloom-Forming Cyanobacterium Microcystis aeruginosa Strain SPC777.</title>
        <authorList>
            <person name="Fiore M.F."/>
            <person name="Alvarenga D.O."/>
            <person name="Varani A.M."/>
            <person name="Hoff-Risseti C."/>
            <person name="Crespim E."/>
            <person name="Ramos R.T."/>
            <person name="Silva A."/>
            <person name="Schaker P.D."/>
            <person name="Heck K."/>
            <person name="Rigonato J."/>
            <person name="Schneider M.P."/>
        </authorList>
    </citation>
    <scope>NUCLEOTIDE SEQUENCE [LARGE SCALE GENOMIC DNA]</scope>
    <source>
        <strain evidence="4">SPC 777</strain>
    </source>
</reference>
<dbReference type="InterPro" id="IPR001343">
    <property type="entry name" value="Hemolysn_Ca-bd"/>
</dbReference>
<dbReference type="PROSITE" id="PS00330">
    <property type="entry name" value="HEMOLYSIN_CALCIUM"/>
    <property type="match status" value="4"/>
</dbReference>
<evidence type="ECO:0000313" key="3">
    <source>
        <dbReference type="EMBL" id="EPF16795.1"/>
    </source>
</evidence>
<dbReference type="SUPFAM" id="SSF51120">
    <property type="entry name" value="beta-Roll"/>
    <property type="match status" value="1"/>
</dbReference>
<feature type="domain" description="Bacterial Ig-like" evidence="2">
    <location>
        <begin position="747"/>
        <end position="841"/>
    </location>
</feature>